<keyword evidence="3" id="KW-1185">Reference proteome</keyword>
<feature type="transmembrane region" description="Helical" evidence="1">
    <location>
        <begin position="49"/>
        <end position="66"/>
    </location>
</feature>
<proteinExistence type="predicted"/>
<dbReference type="EMBL" id="SHNO01000001">
    <property type="protein sequence ID" value="MCX2978840.1"/>
    <property type="molecule type" value="Genomic_DNA"/>
</dbReference>
<evidence type="ECO:0000256" key="1">
    <source>
        <dbReference type="SAM" id="Phobius"/>
    </source>
</evidence>
<organism evidence="2 3">
    <name type="scientific">Candidatus Marimicrobium litorale</name>
    <dbReference type="NCBI Taxonomy" id="2518991"/>
    <lineage>
        <taxon>Bacteria</taxon>
        <taxon>Pseudomonadati</taxon>
        <taxon>Pseudomonadota</taxon>
        <taxon>Gammaproteobacteria</taxon>
        <taxon>Cellvibrionales</taxon>
        <taxon>Halieaceae</taxon>
        <taxon>Marimicrobium</taxon>
    </lineage>
</organism>
<keyword evidence="1" id="KW-0812">Transmembrane</keyword>
<accession>A0ABT3T9I1</accession>
<protein>
    <submittedName>
        <fullName evidence="2">Uncharacterized protein</fullName>
    </submittedName>
</protein>
<keyword evidence="1" id="KW-0472">Membrane</keyword>
<gene>
    <name evidence="2" type="ORF">EYC82_15850</name>
</gene>
<name>A0ABT3T9I1_9GAMM</name>
<feature type="transmembrane region" description="Helical" evidence="1">
    <location>
        <begin position="78"/>
        <end position="95"/>
    </location>
</feature>
<evidence type="ECO:0000313" key="2">
    <source>
        <dbReference type="EMBL" id="MCX2978840.1"/>
    </source>
</evidence>
<reference evidence="2" key="1">
    <citation type="submission" date="2019-02" db="EMBL/GenBank/DDBJ databases">
        <authorList>
            <person name="Li S.-H."/>
        </authorList>
    </citation>
    <scope>NUCLEOTIDE SEQUENCE</scope>
    <source>
        <strain evidence="2">IMCC11814</strain>
    </source>
</reference>
<comment type="caution">
    <text evidence="2">The sequence shown here is derived from an EMBL/GenBank/DDBJ whole genome shotgun (WGS) entry which is preliminary data.</text>
</comment>
<dbReference type="RefSeq" id="WP_279250531.1">
    <property type="nucleotide sequence ID" value="NZ_SHNO01000001.1"/>
</dbReference>
<keyword evidence="1" id="KW-1133">Transmembrane helix</keyword>
<sequence>MRDSFVIYSVIVVLFSLMASRACRSASAMDYVLATTQGVGLLLLMSNYRQIALYLLLTTAVAYWVSQILTGARPISRLLPIAGAGALVFALMIPAG</sequence>
<dbReference type="Proteomes" id="UP001143304">
    <property type="component" value="Unassembled WGS sequence"/>
</dbReference>
<evidence type="ECO:0000313" key="3">
    <source>
        <dbReference type="Proteomes" id="UP001143304"/>
    </source>
</evidence>